<dbReference type="RefSeq" id="WP_145182155.1">
    <property type="nucleotide sequence ID" value="NZ_CP036266.1"/>
</dbReference>
<dbReference type="Proteomes" id="UP000320421">
    <property type="component" value="Chromosome"/>
</dbReference>
<evidence type="ECO:0000313" key="2">
    <source>
        <dbReference type="EMBL" id="QDT19993.1"/>
    </source>
</evidence>
<feature type="transmembrane region" description="Helical" evidence="1">
    <location>
        <begin position="194"/>
        <end position="222"/>
    </location>
</feature>
<accession>A0A517PKU4</accession>
<proteinExistence type="predicted"/>
<reference evidence="2 3" key="1">
    <citation type="submission" date="2019-02" db="EMBL/GenBank/DDBJ databases">
        <title>Deep-cultivation of Planctomycetes and their phenomic and genomic characterization uncovers novel biology.</title>
        <authorList>
            <person name="Wiegand S."/>
            <person name="Jogler M."/>
            <person name="Boedeker C."/>
            <person name="Pinto D."/>
            <person name="Vollmers J."/>
            <person name="Rivas-Marin E."/>
            <person name="Kohn T."/>
            <person name="Peeters S.H."/>
            <person name="Heuer A."/>
            <person name="Rast P."/>
            <person name="Oberbeckmann S."/>
            <person name="Bunk B."/>
            <person name="Jeske O."/>
            <person name="Meyerdierks A."/>
            <person name="Storesund J.E."/>
            <person name="Kallscheuer N."/>
            <person name="Luecker S."/>
            <person name="Lage O.M."/>
            <person name="Pohl T."/>
            <person name="Merkel B.J."/>
            <person name="Hornburger P."/>
            <person name="Mueller R.-W."/>
            <person name="Bruemmer F."/>
            <person name="Labrenz M."/>
            <person name="Spormann A.M."/>
            <person name="Op den Camp H."/>
            <person name="Overmann J."/>
            <person name="Amann R."/>
            <person name="Jetten M.S.M."/>
            <person name="Mascher T."/>
            <person name="Medema M.H."/>
            <person name="Devos D.P."/>
            <person name="Kaster A.-K."/>
            <person name="Ovreas L."/>
            <person name="Rohde M."/>
            <person name="Galperin M.Y."/>
            <person name="Jogler C."/>
        </authorList>
    </citation>
    <scope>NUCLEOTIDE SEQUENCE [LARGE SCALE GENOMIC DNA]</scope>
    <source>
        <strain evidence="2 3">HG66A1</strain>
    </source>
</reference>
<feature type="transmembrane region" description="Helical" evidence="1">
    <location>
        <begin position="108"/>
        <end position="129"/>
    </location>
</feature>
<dbReference type="Pfam" id="PF06966">
    <property type="entry name" value="DUF1295"/>
    <property type="match status" value="1"/>
</dbReference>
<feature type="transmembrane region" description="Helical" evidence="1">
    <location>
        <begin position="6"/>
        <end position="24"/>
    </location>
</feature>
<dbReference type="Gene3D" id="1.20.120.1630">
    <property type="match status" value="1"/>
</dbReference>
<feature type="transmembrane region" description="Helical" evidence="1">
    <location>
        <begin position="58"/>
        <end position="81"/>
    </location>
</feature>
<keyword evidence="3" id="KW-1185">Reference proteome</keyword>
<evidence type="ECO:0000256" key="1">
    <source>
        <dbReference type="SAM" id="Phobius"/>
    </source>
</evidence>
<dbReference type="GO" id="GO:0016020">
    <property type="term" value="C:membrane"/>
    <property type="evidence" value="ECO:0007669"/>
    <property type="project" value="TreeGrafter"/>
</dbReference>
<feature type="transmembrane region" description="Helical" evidence="1">
    <location>
        <begin position="31"/>
        <end position="52"/>
    </location>
</feature>
<dbReference type="PANTHER" id="PTHR32251">
    <property type="entry name" value="3-OXO-5-ALPHA-STEROID 4-DEHYDROGENASE"/>
    <property type="match status" value="1"/>
</dbReference>
<name>A0A517PKU4_9PLAN</name>
<dbReference type="OrthoDB" id="9779233at2"/>
<protein>
    <submittedName>
        <fullName evidence="2">3-oxo-5-alpha-steroid 4-dehydrogenase</fullName>
    </submittedName>
</protein>
<dbReference type="PROSITE" id="PS50244">
    <property type="entry name" value="S5A_REDUCTASE"/>
    <property type="match status" value="1"/>
</dbReference>
<dbReference type="EMBL" id="CP036266">
    <property type="protein sequence ID" value="QDT19993.1"/>
    <property type="molecule type" value="Genomic_DNA"/>
</dbReference>
<keyword evidence="1" id="KW-0472">Membrane</keyword>
<gene>
    <name evidence="2" type="ORF">HG66A1_17660</name>
</gene>
<dbReference type="AlphaFoldDB" id="A0A517PKU4"/>
<dbReference type="PANTHER" id="PTHR32251:SF17">
    <property type="entry name" value="STEROID 5-ALPHA REDUCTASE C-TERMINAL DOMAIN-CONTAINING PROTEIN"/>
    <property type="match status" value="1"/>
</dbReference>
<evidence type="ECO:0000313" key="3">
    <source>
        <dbReference type="Proteomes" id="UP000320421"/>
    </source>
</evidence>
<sequence>MNPWWMILIGGAGMSAVMGLLWLLQKRTGDAGIVDVAWGMGVGLLSLFFAWGSVEGDLIRRIIVAALALLWSLRLSGYILYRVLTMPEDGRYQTLKEKWGTAAQGKLFWFYQLQAVGSLLFALPMLLAARSTAPLGFLDYLGIAIWFAAISGELIADQQLSRFRSDPHQTGQVCQRGLWHYSRHPNYFFEWLHWWAYVCLAIQAPWGWLTILGPLLMLHFILNVTGIPPTEAQAIKSRGEAYREYQRTTSAFFPWPPKPKQVTT</sequence>
<dbReference type="InterPro" id="IPR010721">
    <property type="entry name" value="UstE-like"/>
</dbReference>
<keyword evidence="1" id="KW-0812">Transmembrane</keyword>
<keyword evidence="1" id="KW-1133">Transmembrane helix</keyword>
<organism evidence="2 3">
    <name type="scientific">Gimesia chilikensis</name>
    <dbReference type="NCBI Taxonomy" id="2605989"/>
    <lineage>
        <taxon>Bacteria</taxon>
        <taxon>Pseudomonadati</taxon>
        <taxon>Planctomycetota</taxon>
        <taxon>Planctomycetia</taxon>
        <taxon>Planctomycetales</taxon>
        <taxon>Planctomycetaceae</taxon>
        <taxon>Gimesia</taxon>
    </lineage>
</organism>
<feature type="transmembrane region" description="Helical" evidence="1">
    <location>
        <begin position="135"/>
        <end position="156"/>
    </location>
</feature>